<gene>
    <name evidence="3" type="ORF">HFQ381_LOCUS11941</name>
</gene>
<evidence type="ECO:0000256" key="2">
    <source>
        <dbReference type="SAM" id="MobiDB-lite"/>
    </source>
</evidence>
<reference evidence="3" key="1">
    <citation type="submission" date="2021-02" db="EMBL/GenBank/DDBJ databases">
        <authorList>
            <person name="Nowell W R."/>
        </authorList>
    </citation>
    <scope>NUCLEOTIDE SEQUENCE</scope>
</reference>
<organism evidence="3 4">
    <name type="scientific">Rotaria socialis</name>
    <dbReference type="NCBI Taxonomy" id="392032"/>
    <lineage>
        <taxon>Eukaryota</taxon>
        <taxon>Metazoa</taxon>
        <taxon>Spiralia</taxon>
        <taxon>Gnathifera</taxon>
        <taxon>Rotifera</taxon>
        <taxon>Eurotatoria</taxon>
        <taxon>Bdelloidea</taxon>
        <taxon>Philodinida</taxon>
        <taxon>Philodinidae</taxon>
        <taxon>Rotaria</taxon>
    </lineage>
</organism>
<proteinExistence type="predicted"/>
<evidence type="ECO:0000313" key="4">
    <source>
        <dbReference type="Proteomes" id="UP000663851"/>
    </source>
</evidence>
<dbReference type="AlphaFoldDB" id="A0A820GEB5"/>
<protein>
    <submittedName>
        <fullName evidence="3">Uncharacterized protein</fullName>
    </submittedName>
</protein>
<comment type="caution">
    <text evidence="3">The sequence shown here is derived from an EMBL/GenBank/DDBJ whole genome shotgun (WGS) entry which is preliminary data.</text>
</comment>
<feature type="region of interest" description="Disordered" evidence="2">
    <location>
        <begin position="84"/>
        <end position="105"/>
    </location>
</feature>
<evidence type="ECO:0000256" key="1">
    <source>
        <dbReference type="SAM" id="Coils"/>
    </source>
</evidence>
<name>A0A820GEB5_9BILA</name>
<sequence>MTEDRTSFTEDDLNSIIKEFENTIQRSQLLASRTNHINTLQTKQIERCQTTIDKSSKRLQDVEHEIDELEKNFCIRLCCSSKSKKSSSKKSSINKSRRNKSNSTIGHIEQDVIRRNDGFQNLDENLQRLQHFNILIDHEIQDQFQILMLIFTLFEIFSFKIGYQSLATEVVFFFEKMHQIIIVAIIFSRSESLLRPYSLISSTSWANNPETFYTDFSASLTPDQRPSIFQYSYNNTPTLFICYTRQCSNISIVSMPGLYSAQFALAGVSPRRIQQYSPHINGAQFYLSLGYRTPNKNVELVTCLPSDSKCNQPLIQNTVNSPGFGQAGLRLTFTREGLPILIIPQASYASVDNRVTGYTVQICQDPSCQQGLAYSSVSLPFNLTGKAYCEGTSVDVALNRFGFSTWLTLCGPELNLIHCLTQSCNQTSVASFSVNQNYVYFVYLAVDSQFRFSISTNGQTSQSDITHIRCLDPDCTKSIQSQYVIPSRMTQRQKLYGVQVQHVIDPKTDLPVFHFIGAEYPSNKPLYMFIACGNIECTDMTNIVDYGTQLEVNQLRVADVFVDDQGTIIASSRVNYIKTNQTMNLIVRIARMNETKFKELAIVQPSF</sequence>
<dbReference type="EMBL" id="CAJOBO010000704">
    <property type="protein sequence ID" value="CAF4275539.1"/>
    <property type="molecule type" value="Genomic_DNA"/>
</dbReference>
<accession>A0A820GEB5</accession>
<evidence type="ECO:0000313" key="3">
    <source>
        <dbReference type="EMBL" id="CAF4275539.1"/>
    </source>
</evidence>
<keyword evidence="1" id="KW-0175">Coiled coil</keyword>
<dbReference type="Proteomes" id="UP000663851">
    <property type="component" value="Unassembled WGS sequence"/>
</dbReference>
<feature type="coiled-coil region" evidence="1">
    <location>
        <begin position="45"/>
        <end position="72"/>
    </location>
</feature>